<dbReference type="SUPFAM" id="SSF57302">
    <property type="entry name" value="Snake toxin-like"/>
    <property type="match status" value="1"/>
</dbReference>
<reference evidence="1" key="2">
    <citation type="submission" date="2022-06" db="UniProtKB">
        <authorList>
            <consortium name="EnsemblMetazoa"/>
        </authorList>
    </citation>
    <scope>IDENTIFICATION</scope>
    <source>
        <strain evidence="1">DF5081</strain>
    </source>
</reference>
<protein>
    <submittedName>
        <fullName evidence="1">Uncharacterized protein</fullName>
    </submittedName>
</protein>
<evidence type="ECO:0000313" key="2">
    <source>
        <dbReference type="Proteomes" id="UP000005237"/>
    </source>
</evidence>
<dbReference type="AlphaFoldDB" id="A0A8R1E0E9"/>
<sequence length="127" mass="14127">MCVTLFPNLPGSTFVVRGCLESVLRHAYREDTQLHSDGCYLLRSLPMFPNTVPMDYVVCTCHGDYCNNIDMPNVVEKPYSFAGSGILKLAYSDDERSLQIATSVCSREALWATSLIISIYSVCFLGL</sequence>
<dbReference type="InterPro" id="IPR010558">
    <property type="entry name" value="Ly-6-related"/>
</dbReference>
<dbReference type="Pfam" id="PF06579">
    <property type="entry name" value="Ly-6_related"/>
    <property type="match status" value="1"/>
</dbReference>
<dbReference type="Proteomes" id="UP000005237">
    <property type="component" value="Unassembled WGS sequence"/>
</dbReference>
<proteinExistence type="predicted"/>
<evidence type="ECO:0000313" key="1">
    <source>
        <dbReference type="EnsemblMetazoa" id="CJA17349.1"/>
    </source>
</evidence>
<dbReference type="InterPro" id="IPR045860">
    <property type="entry name" value="Snake_toxin-like_sf"/>
</dbReference>
<name>A0A8R1E0E9_CAEJA</name>
<reference evidence="2" key="1">
    <citation type="submission" date="2010-08" db="EMBL/GenBank/DDBJ databases">
        <authorList>
            <consortium name="Caenorhabditis japonica Sequencing Consortium"/>
            <person name="Wilson R.K."/>
        </authorList>
    </citation>
    <scope>NUCLEOTIDE SEQUENCE [LARGE SCALE GENOMIC DNA]</scope>
    <source>
        <strain evidence="2">DF5081</strain>
    </source>
</reference>
<organism evidence="1 2">
    <name type="scientific">Caenorhabditis japonica</name>
    <dbReference type="NCBI Taxonomy" id="281687"/>
    <lineage>
        <taxon>Eukaryota</taxon>
        <taxon>Metazoa</taxon>
        <taxon>Ecdysozoa</taxon>
        <taxon>Nematoda</taxon>
        <taxon>Chromadorea</taxon>
        <taxon>Rhabditida</taxon>
        <taxon>Rhabditina</taxon>
        <taxon>Rhabditomorpha</taxon>
        <taxon>Rhabditoidea</taxon>
        <taxon>Rhabditidae</taxon>
        <taxon>Peloderinae</taxon>
        <taxon>Caenorhabditis</taxon>
    </lineage>
</organism>
<dbReference type="EnsemblMetazoa" id="CJA17349.1">
    <property type="protein sequence ID" value="CJA17349.1"/>
    <property type="gene ID" value="WBGene00136553"/>
</dbReference>
<accession>A0A8R1E0E9</accession>
<keyword evidence="2" id="KW-1185">Reference proteome</keyword>